<gene>
    <name evidence="2" type="ORF">BLAHAN_06592</name>
</gene>
<dbReference type="SUPFAM" id="SSF109709">
    <property type="entry name" value="KorB DNA-binding domain-like"/>
    <property type="match status" value="1"/>
</dbReference>
<dbReference type="RefSeq" id="WP_004222596.1">
    <property type="nucleotide sequence ID" value="NZ_CP022413.2"/>
</dbReference>
<feature type="domain" description="ParB-like N-terminal" evidence="1">
    <location>
        <begin position="30"/>
        <end position="119"/>
    </location>
</feature>
<dbReference type="KEGG" id="bhan:CGC63_05915"/>
<organism evidence="2 3">
    <name type="scientific">Blautia hansenii DSM 20583</name>
    <dbReference type="NCBI Taxonomy" id="537007"/>
    <lineage>
        <taxon>Bacteria</taxon>
        <taxon>Bacillati</taxon>
        <taxon>Bacillota</taxon>
        <taxon>Clostridia</taxon>
        <taxon>Lachnospirales</taxon>
        <taxon>Lachnospiraceae</taxon>
        <taxon>Blautia</taxon>
    </lineage>
</organism>
<proteinExistence type="predicted"/>
<dbReference type="CDD" id="cd16408">
    <property type="entry name" value="ParB_N_like"/>
    <property type="match status" value="1"/>
</dbReference>
<dbReference type="PANTHER" id="PTHR33375">
    <property type="entry name" value="CHROMOSOME-PARTITIONING PROTEIN PARB-RELATED"/>
    <property type="match status" value="1"/>
</dbReference>
<dbReference type="SUPFAM" id="SSF110849">
    <property type="entry name" value="ParB/Sulfiredoxin"/>
    <property type="match status" value="1"/>
</dbReference>
<dbReference type="InterPro" id="IPR050336">
    <property type="entry name" value="Chromosome_partition/occlusion"/>
</dbReference>
<dbReference type="EMBL" id="ABYU02000042">
    <property type="protein sequence ID" value="EEX20623.1"/>
    <property type="molecule type" value="Genomic_DNA"/>
</dbReference>
<dbReference type="eggNOG" id="COG1475">
    <property type="taxonomic scope" value="Bacteria"/>
</dbReference>
<dbReference type="Pfam" id="PF02195">
    <property type="entry name" value="ParB_N"/>
    <property type="match status" value="1"/>
</dbReference>
<dbReference type="InterPro" id="IPR036086">
    <property type="entry name" value="ParB/Sulfiredoxin_sf"/>
</dbReference>
<sequence length="315" mass="36084">MKANAPKRKVFDAVDVLVGEEEVRNNNDIRELSIESIKPFHNHPFRLYEGERLEDMVESIKEHGVLNPVIVLKTGDGYEMLSGHNRQNAARIAGLKTVPAIVKAELTEEEAYVYVIETNLMQRSFTDMEISEKAAVLQERYDKVMSQGKRNDILREIAKLEGKESTSGHRDQKLWSRDAVGAEYGLSGSSVARLLRVNHLIEPLKDKVDKGSLGMKIAIQLSYLTKEEQEMIHDAMKEMHVKLSQHQVIKLREHAGELTPGRVRQYIKMADPNKKLPVVKVPARLIQQYFAKMEPDRVDQILEEAIREYFEKREG</sequence>
<dbReference type="GO" id="GO:0005694">
    <property type="term" value="C:chromosome"/>
    <property type="evidence" value="ECO:0007669"/>
    <property type="project" value="TreeGrafter"/>
</dbReference>
<dbReference type="GO" id="GO:0045881">
    <property type="term" value="P:positive regulation of sporulation resulting in formation of a cellular spore"/>
    <property type="evidence" value="ECO:0007669"/>
    <property type="project" value="TreeGrafter"/>
</dbReference>
<dbReference type="HOGENOM" id="CLU_023853_5_0_9"/>
<comment type="caution">
    <text evidence="2">The sequence shown here is derived from an EMBL/GenBank/DDBJ whole genome shotgun (WGS) entry which is preliminary data.</text>
</comment>
<evidence type="ECO:0000313" key="2">
    <source>
        <dbReference type="EMBL" id="EEX20623.1"/>
    </source>
</evidence>
<dbReference type="Gene3D" id="3.90.1530.30">
    <property type="match status" value="1"/>
</dbReference>
<name>C9LAY8_BLAHA</name>
<dbReference type="SMART" id="SM00470">
    <property type="entry name" value="ParB"/>
    <property type="match status" value="1"/>
</dbReference>
<dbReference type="AlphaFoldDB" id="C9LAY8"/>
<dbReference type="Gene3D" id="1.10.10.2830">
    <property type="match status" value="1"/>
</dbReference>
<dbReference type="STRING" id="537007.BLAHAN_06592"/>
<evidence type="ECO:0000259" key="1">
    <source>
        <dbReference type="SMART" id="SM00470"/>
    </source>
</evidence>
<dbReference type="InterPro" id="IPR003115">
    <property type="entry name" value="ParB_N"/>
</dbReference>
<reference evidence="2" key="1">
    <citation type="submission" date="2009-09" db="EMBL/GenBank/DDBJ databases">
        <authorList>
            <person name="Weinstock G."/>
            <person name="Sodergren E."/>
            <person name="Clifton S."/>
            <person name="Fulton L."/>
            <person name="Fulton B."/>
            <person name="Courtney L."/>
            <person name="Fronick C."/>
            <person name="Harrison M."/>
            <person name="Strong C."/>
            <person name="Farmer C."/>
            <person name="Delahaunty K."/>
            <person name="Markovic C."/>
            <person name="Hall O."/>
            <person name="Minx P."/>
            <person name="Tomlinson C."/>
            <person name="Mitreva M."/>
            <person name="Nelson J."/>
            <person name="Hou S."/>
            <person name="Wollam A."/>
            <person name="Pepin K.H."/>
            <person name="Johnson M."/>
            <person name="Bhonagiri V."/>
            <person name="Nash W.E."/>
            <person name="Warren W."/>
            <person name="Chinwalla A."/>
            <person name="Mardis E.R."/>
            <person name="Wilson R.K."/>
        </authorList>
    </citation>
    <scope>NUCLEOTIDE SEQUENCE [LARGE SCALE GENOMIC DNA]</scope>
    <source>
        <strain evidence="2">DSM 20583</strain>
    </source>
</reference>
<dbReference type="PANTHER" id="PTHR33375:SF1">
    <property type="entry name" value="CHROMOSOME-PARTITIONING PROTEIN PARB-RELATED"/>
    <property type="match status" value="1"/>
</dbReference>
<keyword evidence="3" id="KW-1185">Reference proteome</keyword>
<protein>
    <submittedName>
        <fullName evidence="2">ParB-like protein</fullName>
    </submittedName>
</protein>
<dbReference type="Proteomes" id="UP000003755">
    <property type="component" value="Unassembled WGS sequence"/>
</dbReference>
<dbReference type="GO" id="GO:0007059">
    <property type="term" value="P:chromosome segregation"/>
    <property type="evidence" value="ECO:0007669"/>
    <property type="project" value="TreeGrafter"/>
</dbReference>
<evidence type="ECO:0000313" key="3">
    <source>
        <dbReference type="Proteomes" id="UP000003755"/>
    </source>
</evidence>
<accession>C9LAY8</accession>